<dbReference type="AlphaFoldDB" id="A0A8B6HKG2"/>
<accession>A0A8B6HKG2</accession>
<organism evidence="1 2">
    <name type="scientific">Mytilus galloprovincialis</name>
    <name type="common">Mediterranean mussel</name>
    <dbReference type="NCBI Taxonomy" id="29158"/>
    <lineage>
        <taxon>Eukaryota</taxon>
        <taxon>Metazoa</taxon>
        <taxon>Spiralia</taxon>
        <taxon>Lophotrochozoa</taxon>
        <taxon>Mollusca</taxon>
        <taxon>Bivalvia</taxon>
        <taxon>Autobranchia</taxon>
        <taxon>Pteriomorphia</taxon>
        <taxon>Mytilida</taxon>
        <taxon>Mytiloidea</taxon>
        <taxon>Mytilidae</taxon>
        <taxon>Mytilinae</taxon>
        <taxon>Mytilus</taxon>
    </lineage>
</organism>
<comment type="caution">
    <text evidence="1">The sequence shown here is derived from an EMBL/GenBank/DDBJ whole genome shotgun (WGS) entry which is preliminary data.</text>
</comment>
<evidence type="ECO:0000313" key="2">
    <source>
        <dbReference type="Proteomes" id="UP000596742"/>
    </source>
</evidence>
<gene>
    <name evidence="1" type="ORF">MGAL_10B090518</name>
</gene>
<evidence type="ECO:0000313" key="1">
    <source>
        <dbReference type="EMBL" id="VDI80964.1"/>
    </source>
</evidence>
<reference evidence="1" key="1">
    <citation type="submission" date="2018-11" db="EMBL/GenBank/DDBJ databases">
        <authorList>
            <person name="Alioto T."/>
            <person name="Alioto T."/>
        </authorList>
    </citation>
    <scope>NUCLEOTIDE SEQUENCE</scope>
</reference>
<sequence>MVDHMQVGVFNDGWWITCRSEFSTTDGDSCRYSTTDGGSHAGLFNDGWMGSHAGRSFQRRMVDHMHGVFNDGWWITAGRSSTTCGSHQFTQERAIGAMKPEKHVQEKDKLEQCF</sequence>
<dbReference type="EMBL" id="UYJE01010215">
    <property type="protein sequence ID" value="VDI80964.1"/>
    <property type="molecule type" value="Genomic_DNA"/>
</dbReference>
<dbReference type="Proteomes" id="UP000596742">
    <property type="component" value="Unassembled WGS sequence"/>
</dbReference>
<keyword evidence="2" id="KW-1185">Reference proteome</keyword>
<proteinExistence type="predicted"/>
<protein>
    <submittedName>
        <fullName evidence="1">Uncharacterized protein</fullName>
    </submittedName>
</protein>
<name>A0A8B6HKG2_MYTGA</name>